<evidence type="ECO:0000313" key="2">
    <source>
        <dbReference type="Proteomes" id="UP000078559"/>
    </source>
</evidence>
<reference evidence="1" key="1">
    <citation type="submission" date="2014-12" db="EMBL/GenBank/DDBJ databases">
        <title>Genome Sequence of Valsa Canker Pathogens Uncovers a Specific Adaption of Colonization on Woody Bark.</title>
        <authorList>
            <person name="Yin Z."/>
            <person name="Liu H."/>
            <person name="Gao X."/>
            <person name="Li Z."/>
            <person name="Song N."/>
            <person name="Ke X."/>
            <person name="Dai Q."/>
            <person name="Wu Y."/>
            <person name="Sun Y."/>
            <person name="Xu J.-R."/>
            <person name="Kang Z.K."/>
            <person name="Wang L."/>
            <person name="Huang L."/>
        </authorList>
    </citation>
    <scope>NUCLEOTIDE SEQUENCE [LARGE SCALE GENOMIC DNA]</scope>
    <source>
        <strain evidence="1">03-8</strain>
    </source>
</reference>
<proteinExistence type="predicted"/>
<dbReference type="AlphaFoldDB" id="A0A194VNE2"/>
<dbReference type="EMBL" id="CM003098">
    <property type="protein sequence ID" value="KUI65701.1"/>
    <property type="molecule type" value="Genomic_DNA"/>
</dbReference>
<accession>A0A194VNE2</accession>
<protein>
    <submittedName>
        <fullName evidence="1">Uncharacterized protein</fullName>
    </submittedName>
</protein>
<organism evidence="1 2">
    <name type="scientific">Cytospora mali</name>
    <name type="common">Apple Valsa canker fungus</name>
    <name type="synonym">Valsa mali</name>
    <dbReference type="NCBI Taxonomy" id="578113"/>
    <lineage>
        <taxon>Eukaryota</taxon>
        <taxon>Fungi</taxon>
        <taxon>Dikarya</taxon>
        <taxon>Ascomycota</taxon>
        <taxon>Pezizomycotina</taxon>
        <taxon>Sordariomycetes</taxon>
        <taxon>Sordariomycetidae</taxon>
        <taxon>Diaporthales</taxon>
        <taxon>Cytosporaceae</taxon>
        <taxon>Cytospora</taxon>
    </lineage>
</organism>
<name>A0A194VNE2_CYTMA</name>
<keyword evidence="2" id="KW-1185">Reference proteome</keyword>
<sequence length="86" mass="9284">MAATLASISACSGFLSDQTPHVETSQIKITLVDLSLGSPFVASSSRQHFFNLMKPDTTWLTPLPFELPEVAVVRSLVTGVLLRRPG</sequence>
<gene>
    <name evidence="1" type="ORF">VM1G_11338</name>
</gene>
<dbReference type="Proteomes" id="UP000078559">
    <property type="component" value="Chromosome 1"/>
</dbReference>
<evidence type="ECO:0000313" key="1">
    <source>
        <dbReference type="EMBL" id="KUI65701.1"/>
    </source>
</evidence>